<keyword evidence="7" id="KW-1185">Reference proteome</keyword>
<evidence type="ECO:0000256" key="2">
    <source>
        <dbReference type="ARBA" id="ARBA00022884"/>
    </source>
</evidence>
<name>A0A9Q0X8B3_9SAUR</name>
<feature type="region of interest" description="Disordered" evidence="4">
    <location>
        <begin position="120"/>
        <end position="142"/>
    </location>
</feature>
<sequence length="270" mass="28985">MKGKVLGGGPPVPFAWATPCWGEPPPAAPSAVDNGTSAWGKPVDTGTSWGETLIDPTGSSSSAWGSATFGRPPPGKPGPKSMQAPDGWCGGDMPLAGAQHPSWEDDEDVEIGMWNSHSVQDSNSSLHWNPGSSKKLPPKGTMKNGNKQDDTWINPFVKQFANLGFPRESPEEMVQSNKMDIPGGLLPDKWMEMEKHNLNAGEYGRAIGKALNSRPPVPKESSMDRCPYFDKEGLLVADESPNVPFLSNPNAKFPLQTVRYLTPPLARAPG</sequence>
<reference evidence="6" key="1">
    <citation type="journal article" date="2023" name="DNA Res.">
        <title>Chromosome-level genome assembly of Phrynocephalus forsythii using third-generation DNA sequencing and Hi-C analysis.</title>
        <authorList>
            <person name="Qi Y."/>
            <person name="Zhao W."/>
            <person name="Zhao Y."/>
            <person name="Niu C."/>
            <person name="Cao S."/>
            <person name="Zhang Y."/>
        </authorList>
    </citation>
    <scope>NUCLEOTIDE SEQUENCE</scope>
    <source>
        <tissue evidence="6">Muscle</tissue>
    </source>
</reference>
<evidence type="ECO:0000256" key="1">
    <source>
        <dbReference type="ARBA" id="ARBA00022845"/>
    </source>
</evidence>
<dbReference type="GO" id="GO:0005654">
    <property type="term" value="C:nucleoplasm"/>
    <property type="evidence" value="ECO:0007669"/>
    <property type="project" value="TreeGrafter"/>
</dbReference>
<dbReference type="PANTHER" id="PTHR13020:SF28">
    <property type="entry name" value="TRINUCLEOTIDE REPEAT-CONTAINING GENE 6A PROTEIN"/>
    <property type="match status" value="1"/>
</dbReference>
<dbReference type="PANTHER" id="PTHR13020">
    <property type="entry name" value="TRINUCLEOTIDE REPEAT-CONTAINING GENE 6"/>
    <property type="match status" value="1"/>
</dbReference>
<accession>A0A9Q0X8B3</accession>
<evidence type="ECO:0000313" key="7">
    <source>
        <dbReference type="Proteomes" id="UP001142489"/>
    </source>
</evidence>
<protein>
    <recommendedName>
        <fullName evidence="5">Argonaute hook domain-containing protein</fullName>
    </recommendedName>
</protein>
<dbReference type="Proteomes" id="UP001142489">
    <property type="component" value="Unassembled WGS sequence"/>
</dbReference>
<dbReference type="GO" id="GO:0060213">
    <property type="term" value="P:positive regulation of nuclear-transcribed mRNA poly(A) tail shortening"/>
    <property type="evidence" value="ECO:0007669"/>
    <property type="project" value="TreeGrafter"/>
</dbReference>
<dbReference type="AlphaFoldDB" id="A0A9Q0X8B3"/>
<dbReference type="EMBL" id="JAPFRF010000021">
    <property type="protein sequence ID" value="KAJ7305916.1"/>
    <property type="molecule type" value="Genomic_DNA"/>
</dbReference>
<keyword evidence="2" id="KW-0694">RNA-binding</keyword>
<organism evidence="6 7">
    <name type="scientific">Phrynocephalus forsythii</name>
    <dbReference type="NCBI Taxonomy" id="171643"/>
    <lineage>
        <taxon>Eukaryota</taxon>
        <taxon>Metazoa</taxon>
        <taxon>Chordata</taxon>
        <taxon>Craniata</taxon>
        <taxon>Vertebrata</taxon>
        <taxon>Euteleostomi</taxon>
        <taxon>Lepidosauria</taxon>
        <taxon>Squamata</taxon>
        <taxon>Bifurcata</taxon>
        <taxon>Unidentata</taxon>
        <taxon>Episquamata</taxon>
        <taxon>Toxicofera</taxon>
        <taxon>Iguania</taxon>
        <taxon>Acrodonta</taxon>
        <taxon>Agamidae</taxon>
        <taxon>Agaminae</taxon>
        <taxon>Phrynocephalus</taxon>
    </lineage>
</organism>
<feature type="compositionally biased region" description="Low complexity" evidence="4">
    <location>
        <begin position="57"/>
        <end position="68"/>
    </location>
</feature>
<evidence type="ECO:0000256" key="4">
    <source>
        <dbReference type="SAM" id="MobiDB-lite"/>
    </source>
</evidence>
<dbReference type="GO" id="GO:0003723">
    <property type="term" value="F:RNA binding"/>
    <property type="evidence" value="ECO:0007669"/>
    <property type="project" value="UniProtKB-KW"/>
</dbReference>
<proteinExistence type="predicted"/>
<dbReference type="GO" id="GO:0006417">
    <property type="term" value="P:regulation of translation"/>
    <property type="evidence" value="ECO:0007669"/>
    <property type="project" value="UniProtKB-KW"/>
</dbReference>
<feature type="compositionally biased region" description="Polar residues" evidence="4">
    <location>
        <begin position="120"/>
        <end position="132"/>
    </location>
</feature>
<dbReference type="InterPro" id="IPR019486">
    <property type="entry name" value="Argonaute_hook_dom"/>
</dbReference>
<evidence type="ECO:0000313" key="6">
    <source>
        <dbReference type="EMBL" id="KAJ7305916.1"/>
    </source>
</evidence>
<gene>
    <name evidence="6" type="ORF">JRQ81_010282</name>
</gene>
<keyword evidence="3" id="KW-0943">RNA-mediated gene silencing</keyword>
<dbReference type="GO" id="GO:0000932">
    <property type="term" value="C:P-body"/>
    <property type="evidence" value="ECO:0007669"/>
    <property type="project" value="TreeGrafter"/>
</dbReference>
<dbReference type="InterPro" id="IPR052068">
    <property type="entry name" value="GW182_domain"/>
</dbReference>
<evidence type="ECO:0000256" key="3">
    <source>
        <dbReference type="ARBA" id="ARBA00023158"/>
    </source>
</evidence>
<feature type="region of interest" description="Disordered" evidence="4">
    <location>
        <begin position="25"/>
        <end position="84"/>
    </location>
</feature>
<dbReference type="GO" id="GO:0035195">
    <property type="term" value="P:miRNA-mediated post-transcriptional gene silencing"/>
    <property type="evidence" value="ECO:0007669"/>
    <property type="project" value="TreeGrafter"/>
</dbReference>
<feature type="domain" description="Argonaute hook" evidence="5">
    <location>
        <begin position="32"/>
        <end position="152"/>
    </location>
</feature>
<dbReference type="OrthoDB" id="5919166at2759"/>
<dbReference type="Pfam" id="PF10427">
    <property type="entry name" value="Ago_hook"/>
    <property type="match status" value="1"/>
</dbReference>
<comment type="caution">
    <text evidence="6">The sequence shown here is derived from an EMBL/GenBank/DDBJ whole genome shotgun (WGS) entry which is preliminary data.</text>
</comment>
<keyword evidence="1" id="KW-0810">Translation regulation</keyword>
<evidence type="ECO:0000259" key="5">
    <source>
        <dbReference type="Pfam" id="PF10427"/>
    </source>
</evidence>